<evidence type="ECO:0000313" key="4">
    <source>
        <dbReference type="Proteomes" id="UP000182314"/>
    </source>
</evidence>
<protein>
    <submittedName>
        <fullName evidence="2">Uncharacterized protein</fullName>
    </submittedName>
</protein>
<reference evidence="2 4" key="1">
    <citation type="submission" date="2016-10" db="EMBL/GenBank/DDBJ databases">
        <authorList>
            <person name="Varghese N."/>
            <person name="Submissions S."/>
        </authorList>
    </citation>
    <scope>NUCLEOTIDE SEQUENCE [LARGE SCALE GENOMIC DNA]</scope>
    <source>
        <strain evidence="2 4">CGMCC 1.7012</strain>
    </source>
</reference>
<dbReference type="Proteomes" id="UP000182314">
    <property type="component" value="Unassembled WGS sequence"/>
</dbReference>
<name>A0AA94H689_9ENTR</name>
<dbReference type="AlphaFoldDB" id="A0AA94H689"/>
<dbReference type="RefSeq" id="WP_064568769.1">
    <property type="nucleotide sequence ID" value="NZ_CP014007.2"/>
</dbReference>
<organism evidence="2 4">
    <name type="scientific">Kosakonia oryzae</name>
    <dbReference type="NCBI Taxonomy" id="497725"/>
    <lineage>
        <taxon>Bacteria</taxon>
        <taxon>Pseudomonadati</taxon>
        <taxon>Pseudomonadota</taxon>
        <taxon>Gammaproteobacteria</taxon>
        <taxon>Enterobacterales</taxon>
        <taxon>Enterobacteriaceae</taxon>
        <taxon>Kosakonia</taxon>
    </lineage>
</organism>
<evidence type="ECO:0000313" key="2">
    <source>
        <dbReference type="EMBL" id="SFC99569.1"/>
    </source>
</evidence>
<reference evidence="1 3" key="2">
    <citation type="submission" date="2021-03" db="EMBL/GenBank/DDBJ databases">
        <authorList>
            <person name="Li Y."/>
            <person name="Li S."/>
            <person name="Chen M."/>
            <person name="Peng G."/>
            <person name="Tan Z."/>
            <person name="An Q."/>
        </authorList>
    </citation>
    <scope>NUCLEOTIDE SEQUENCE [LARGE SCALE GENOMIC DNA]</scope>
    <source>
        <strain evidence="1 3">Ola 51</strain>
    </source>
</reference>
<gene>
    <name evidence="1" type="ORF">AWR26_23405</name>
    <name evidence="2" type="ORF">SAMN05216286_3834</name>
</gene>
<dbReference type="EMBL" id="FOKO01000005">
    <property type="protein sequence ID" value="SFC99569.1"/>
    <property type="molecule type" value="Genomic_DNA"/>
</dbReference>
<dbReference type="Proteomes" id="UP000078227">
    <property type="component" value="Chromosome"/>
</dbReference>
<dbReference type="EMBL" id="CP014007">
    <property type="protein sequence ID" value="ANI84953.1"/>
    <property type="molecule type" value="Genomic_DNA"/>
</dbReference>
<evidence type="ECO:0000313" key="1">
    <source>
        <dbReference type="EMBL" id="ANI84953.1"/>
    </source>
</evidence>
<dbReference type="KEGG" id="kor:AWR26_23405"/>
<proteinExistence type="predicted"/>
<evidence type="ECO:0000313" key="3">
    <source>
        <dbReference type="Proteomes" id="UP000078227"/>
    </source>
</evidence>
<accession>A0AA94H689</accession>
<keyword evidence="3" id="KW-1185">Reference proteome</keyword>
<sequence length="160" mass="17670">MSSVYYRGDKRELAEIQKTGFQPQIVSCRGRTPGQAIAYIQKIIKDNNYKSLSDIGAYIISNAKGDSVSASCILDGASYGTYKYQITVPANALYFEFKTDGSVGAQLENQGSMSGRKPYYILTDVNPDLSQYVIVGTRTVTQEATFFTDIPSDWISLITE</sequence>